<dbReference type="GO" id="GO:0002130">
    <property type="term" value="P:wobble position ribose methylation"/>
    <property type="evidence" value="ECO:0007669"/>
    <property type="project" value="TreeGrafter"/>
</dbReference>
<feature type="binding site" evidence="6 7">
    <location>
        <position position="99"/>
    </location>
    <ligand>
        <name>S-adenosyl-L-methionine</name>
        <dbReference type="ChEBI" id="CHEBI:59789"/>
    </ligand>
</feature>
<evidence type="ECO:0000256" key="7">
    <source>
        <dbReference type="PIRSR" id="PIRSR029256-1"/>
    </source>
</evidence>
<evidence type="ECO:0000256" key="4">
    <source>
        <dbReference type="ARBA" id="ARBA00022691"/>
    </source>
</evidence>
<feature type="binding site" evidence="6 7">
    <location>
        <position position="77"/>
    </location>
    <ligand>
        <name>S-adenosyl-L-methionine</name>
        <dbReference type="ChEBI" id="CHEBI:59789"/>
    </ligand>
</feature>
<feature type="binding site" evidence="6 7">
    <location>
        <position position="127"/>
    </location>
    <ligand>
        <name>S-adenosyl-L-methionine</name>
        <dbReference type="ChEBI" id="CHEBI:59789"/>
    </ligand>
</feature>
<evidence type="ECO:0000256" key="1">
    <source>
        <dbReference type="ARBA" id="ARBA00022490"/>
    </source>
</evidence>
<dbReference type="GO" id="GO:0141102">
    <property type="term" value="F:tRNA (5-carboxymethylaminomethyluridine(34)-2'-O)-methyltransferase activity"/>
    <property type="evidence" value="ECO:0007669"/>
    <property type="project" value="RHEA"/>
</dbReference>
<evidence type="ECO:0000313" key="10">
    <source>
        <dbReference type="Proteomes" id="UP000249739"/>
    </source>
</evidence>
<comment type="similarity">
    <text evidence="6">Belongs to the class IV-like SAM-binding methyltransferase superfamily. RNA methyltransferase TrmH family. TrmL subfamily.</text>
</comment>
<organism evidence="9 10">
    <name type="scientific">Micavibrio aeruginosavorus</name>
    <dbReference type="NCBI Taxonomy" id="349221"/>
    <lineage>
        <taxon>Bacteria</taxon>
        <taxon>Pseudomonadati</taxon>
        <taxon>Bdellovibrionota</taxon>
        <taxon>Bdellovibrionia</taxon>
        <taxon>Bdellovibrionales</taxon>
        <taxon>Pseudobdellovibrionaceae</taxon>
        <taxon>Micavibrio</taxon>
    </lineage>
</organism>
<dbReference type="Gene3D" id="3.40.1280.10">
    <property type="match status" value="1"/>
</dbReference>
<dbReference type="InterPro" id="IPR001537">
    <property type="entry name" value="SpoU_MeTrfase"/>
</dbReference>
<dbReference type="InterPro" id="IPR016914">
    <property type="entry name" value="TrmL"/>
</dbReference>
<dbReference type="PANTHER" id="PTHR42971:SF1">
    <property type="entry name" value="TRNA (CYTIDINE(34)-2'-O)-METHYLTRANSFERASE"/>
    <property type="match status" value="1"/>
</dbReference>
<keyword evidence="4 6" id="KW-0949">S-adenosyl-L-methionine</keyword>
<dbReference type="Proteomes" id="UP000249739">
    <property type="component" value="Unassembled WGS sequence"/>
</dbReference>
<dbReference type="EMBL" id="QFOT01000038">
    <property type="protein sequence ID" value="PZP56082.1"/>
    <property type="molecule type" value="Genomic_DNA"/>
</dbReference>
<evidence type="ECO:0000256" key="6">
    <source>
        <dbReference type="HAMAP-Rule" id="MF_01885"/>
    </source>
</evidence>
<dbReference type="GO" id="GO:0141098">
    <property type="term" value="F:tRNA (cytidine(34)-2'-O)-methyltransferase activity"/>
    <property type="evidence" value="ECO:0007669"/>
    <property type="project" value="RHEA"/>
</dbReference>
<dbReference type="GO" id="GO:0005737">
    <property type="term" value="C:cytoplasm"/>
    <property type="evidence" value="ECO:0007669"/>
    <property type="project" value="UniProtKB-SubCell"/>
</dbReference>
<dbReference type="HAMAP" id="MF_01885">
    <property type="entry name" value="tRNA_methyltr_TrmL"/>
    <property type="match status" value="1"/>
</dbReference>
<keyword evidence="3 6" id="KW-0808">Transferase</keyword>
<comment type="subcellular location">
    <subcellularLocation>
        <location evidence="6">Cytoplasm</location>
    </subcellularLocation>
</comment>
<keyword evidence="2 6" id="KW-0489">Methyltransferase</keyword>
<comment type="catalytic activity">
    <reaction evidence="6">
        <text>5-carboxymethylaminomethyluridine(34) in tRNA(Leu) + S-adenosyl-L-methionine = 5-carboxymethylaminomethyl-2'-O-methyluridine(34) in tRNA(Leu) + S-adenosyl-L-homocysteine + H(+)</text>
        <dbReference type="Rhea" id="RHEA:43088"/>
        <dbReference type="Rhea" id="RHEA-COMP:10333"/>
        <dbReference type="Rhea" id="RHEA-COMP:10334"/>
        <dbReference type="ChEBI" id="CHEBI:15378"/>
        <dbReference type="ChEBI" id="CHEBI:57856"/>
        <dbReference type="ChEBI" id="CHEBI:59789"/>
        <dbReference type="ChEBI" id="CHEBI:74508"/>
        <dbReference type="ChEBI" id="CHEBI:74511"/>
        <dbReference type="EC" id="2.1.1.207"/>
    </reaction>
</comment>
<proteinExistence type="inferred from homology"/>
<evidence type="ECO:0000256" key="2">
    <source>
        <dbReference type="ARBA" id="ARBA00022603"/>
    </source>
</evidence>
<evidence type="ECO:0000256" key="5">
    <source>
        <dbReference type="ARBA" id="ARBA00022694"/>
    </source>
</evidence>
<dbReference type="InterPro" id="IPR029028">
    <property type="entry name" value="Alpha/beta_knot_MTases"/>
</dbReference>
<accession>A0A2W5HK57</accession>
<dbReference type="CDD" id="cd18094">
    <property type="entry name" value="SpoU-like_TrmL"/>
    <property type="match status" value="1"/>
</dbReference>
<gene>
    <name evidence="9" type="ORF">DI586_04835</name>
</gene>
<name>A0A2W5HK57_9BACT</name>
<evidence type="ECO:0000313" key="9">
    <source>
        <dbReference type="EMBL" id="PZP56082.1"/>
    </source>
</evidence>
<dbReference type="GO" id="GO:0003723">
    <property type="term" value="F:RNA binding"/>
    <property type="evidence" value="ECO:0007669"/>
    <property type="project" value="InterPro"/>
</dbReference>
<comment type="function">
    <text evidence="6">Could methylate the ribose at the nucleotide 34 wobble position in tRNA.</text>
</comment>
<dbReference type="InterPro" id="IPR029026">
    <property type="entry name" value="tRNA_m1G_MTases_N"/>
</dbReference>
<dbReference type="Pfam" id="PF00588">
    <property type="entry name" value="SpoU_methylase"/>
    <property type="match status" value="1"/>
</dbReference>
<comment type="catalytic activity">
    <reaction evidence="6">
        <text>cytidine(34) in tRNA + S-adenosyl-L-methionine = 2'-O-methylcytidine(34) in tRNA + S-adenosyl-L-homocysteine + H(+)</text>
        <dbReference type="Rhea" id="RHEA:43084"/>
        <dbReference type="Rhea" id="RHEA-COMP:10331"/>
        <dbReference type="Rhea" id="RHEA-COMP:10332"/>
        <dbReference type="ChEBI" id="CHEBI:15378"/>
        <dbReference type="ChEBI" id="CHEBI:57856"/>
        <dbReference type="ChEBI" id="CHEBI:59789"/>
        <dbReference type="ChEBI" id="CHEBI:74495"/>
        <dbReference type="ChEBI" id="CHEBI:82748"/>
        <dbReference type="EC" id="2.1.1.207"/>
    </reaction>
</comment>
<feature type="domain" description="tRNA/rRNA methyltransferase SpoU type" evidence="8">
    <location>
        <begin position="2"/>
        <end position="138"/>
    </location>
</feature>
<dbReference type="SUPFAM" id="SSF75217">
    <property type="entry name" value="alpha/beta knot"/>
    <property type="match status" value="1"/>
</dbReference>
<evidence type="ECO:0000259" key="8">
    <source>
        <dbReference type="Pfam" id="PF00588"/>
    </source>
</evidence>
<keyword evidence="5 6" id="KW-0819">tRNA processing</keyword>
<dbReference type="AlphaFoldDB" id="A0A2W5HK57"/>
<protein>
    <recommendedName>
        <fullName evidence="6">Putative tRNA (cytidine(34)-2'-O)-methyltransferase</fullName>
        <ecNumber evidence="6">2.1.1.207</ecNumber>
    </recommendedName>
    <alternativeName>
        <fullName evidence="6">tRNA (cytidine/uridine-2'-O-)-methyltransferase</fullName>
    </alternativeName>
</protein>
<comment type="caution">
    <text evidence="9">The sequence shown here is derived from an EMBL/GenBank/DDBJ whole genome shotgun (WGS) entry which is preliminary data.</text>
</comment>
<dbReference type="EC" id="2.1.1.207" evidence="6"/>
<sequence length="151" mass="17313">MILAAYQPDIPQNVGALMRLAAGFDVLLDLIEPFGFPWDERKIKQSAIDYYDAVKMRRYKSWNNYTESNPSSRVVLMTTKGAMPYTDFKFQQNDILLLGRESSGVPEEVHTYAHERIYIPMSPKIRSYNVAMSGGIALAEAMRQIRLIQPY</sequence>
<feature type="binding site" evidence="6 7">
    <location>
        <position position="119"/>
    </location>
    <ligand>
        <name>S-adenosyl-L-methionine</name>
        <dbReference type="ChEBI" id="CHEBI:59789"/>
    </ligand>
</feature>
<reference evidence="9 10" key="1">
    <citation type="submission" date="2017-08" db="EMBL/GenBank/DDBJ databases">
        <title>Infants hospitalized years apart are colonized by the same room-sourced microbial strains.</title>
        <authorList>
            <person name="Brooks B."/>
            <person name="Olm M.R."/>
            <person name="Firek B.A."/>
            <person name="Baker R."/>
            <person name="Thomas B.C."/>
            <person name="Morowitz M.J."/>
            <person name="Banfield J.F."/>
        </authorList>
    </citation>
    <scope>NUCLEOTIDE SEQUENCE [LARGE SCALE GENOMIC DNA]</scope>
    <source>
        <strain evidence="9">S2_006_000_R2_64</strain>
    </source>
</reference>
<dbReference type="PANTHER" id="PTHR42971">
    <property type="entry name" value="TRNA (CYTIDINE(34)-2'-O)-METHYLTRANSFERASE"/>
    <property type="match status" value="1"/>
</dbReference>
<dbReference type="PIRSF" id="PIRSF029256">
    <property type="entry name" value="SpoU_TrmH_prd"/>
    <property type="match status" value="1"/>
</dbReference>
<evidence type="ECO:0000256" key="3">
    <source>
        <dbReference type="ARBA" id="ARBA00022679"/>
    </source>
</evidence>
<keyword evidence="1 6" id="KW-0963">Cytoplasm</keyword>